<dbReference type="PROSITE" id="PS50102">
    <property type="entry name" value="RRM"/>
    <property type="match status" value="4"/>
</dbReference>
<organism evidence="6 7">
    <name type="scientific">Edhazardia aedis (strain USNM 41457)</name>
    <name type="common">Microsporidian parasite</name>
    <dbReference type="NCBI Taxonomy" id="1003232"/>
    <lineage>
        <taxon>Eukaryota</taxon>
        <taxon>Fungi</taxon>
        <taxon>Fungi incertae sedis</taxon>
        <taxon>Microsporidia</taxon>
        <taxon>Edhazardia</taxon>
    </lineage>
</organism>
<dbReference type="InterPro" id="IPR000504">
    <property type="entry name" value="RRM_dom"/>
</dbReference>
<feature type="domain" description="RRM" evidence="5">
    <location>
        <begin position="98"/>
        <end position="175"/>
    </location>
</feature>
<name>J8ZQK2_EDHAE</name>
<keyword evidence="7" id="KW-1185">Reference proteome</keyword>
<feature type="compositionally biased region" description="Basic and acidic residues" evidence="4">
    <location>
        <begin position="299"/>
        <end position="322"/>
    </location>
</feature>
<feature type="compositionally biased region" description="Polar residues" evidence="4">
    <location>
        <begin position="333"/>
        <end position="343"/>
    </location>
</feature>
<dbReference type="FunCoup" id="J8ZQK2">
    <property type="interactions" value="176"/>
</dbReference>
<dbReference type="VEuPathDB" id="MicrosporidiaDB:EDEG_03560"/>
<evidence type="ECO:0000313" key="7">
    <source>
        <dbReference type="Proteomes" id="UP000003163"/>
    </source>
</evidence>
<dbReference type="InterPro" id="IPR012677">
    <property type="entry name" value="Nucleotide-bd_a/b_plait_sf"/>
</dbReference>
<reference evidence="6 7" key="1">
    <citation type="submission" date="2011-08" db="EMBL/GenBank/DDBJ databases">
        <authorList>
            <person name="Liu Z.J."/>
            <person name="Shi F.L."/>
            <person name="Lu J.Q."/>
            <person name="Li M."/>
            <person name="Wang Z.L."/>
        </authorList>
    </citation>
    <scope>NUCLEOTIDE SEQUENCE [LARGE SCALE GENOMIC DNA]</scope>
    <source>
        <strain evidence="6 7">USNM 41457</strain>
    </source>
</reference>
<dbReference type="InParanoid" id="J8ZQK2"/>
<dbReference type="Proteomes" id="UP000003163">
    <property type="component" value="Unassembled WGS sequence"/>
</dbReference>
<evidence type="ECO:0000256" key="1">
    <source>
        <dbReference type="ARBA" id="ARBA00022737"/>
    </source>
</evidence>
<dbReference type="HOGENOM" id="CLU_012062_22_6_1"/>
<evidence type="ECO:0000256" key="2">
    <source>
        <dbReference type="ARBA" id="ARBA00022884"/>
    </source>
</evidence>
<dbReference type="CDD" id="cd00590">
    <property type="entry name" value="RRM_SF"/>
    <property type="match status" value="2"/>
</dbReference>
<dbReference type="Pfam" id="PF00076">
    <property type="entry name" value="RRM_1"/>
    <property type="match status" value="4"/>
</dbReference>
<keyword evidence="1" id="KW-0677">Repeat</keyword>
<feature type="compositionally biased region" description="Low complexity" evidence="4">
    <location>
        <begin position="323"/>
        <end position="332"/>
    </location>
</feature>
<evidence type="ECO:0000313" key="6">
    <source>
        <dbReference type="EMBL" id="EJW01988.1"/>
    </source>
</evidence>
<dbReference type="GO" id="GO:0003723">
    <property type="term" value="F:RNA binding"/>
    <property type="evidence" value="ECO:0007669"/>
    <property type="project" value="UniProtKB-UniRule"/>
</dbReference>
<dbReference type="STRING" id="1003232.J8ZQK2"/>
<feature type="domain" description="RRM" evidence="5">
    <location>
        <begin position="191"/>
        <end position="269"/>
    </location>
</feature>
<dbReference type="OrthoDB" id="19742at2759"/>
<dbReference type="SUPFAM" id="SSF54928">
    <property type="entry name" value="RNA-binding domain, RBD"/>
    <property type="match status" value="3"/>
</dbReference>
<evidence type="ECO:0000256" key="3">
    <source>
        <dbReference type="PROSITE-ProRule" id="PRU00176"/>
    </source>
</evidence>
<accession>J8ZQK2</accession>
<evidence type="ECO:0000256" key="4">
    <source>
        <dbReference type="SAM" id="MobiDB-lite"/>
    </source>
</evidence>
<dbReference type="InterPro" id="IPR035979">
    <property type="entry name" value="RBD_domain_sf"/>
</dbReference>
<feature type="domain" description="RRM" evidence="5">
    <location>
        <begin position="391"/>
        <end position="467"/>
    </location>
</feature>
<reference evidence="7" key="2">
    <citation type="submission" date="2015-07" db="EMBL/GenBank/DDBJ databases">
        <title>Contrasting host-pathogen interactions and genome evolution in two generalist and specialist microsporidian pathogens of mosquitoes.</title>
        <authorList>
            <consortium name="The Broad Institute Genomics Platform"/>
            <consortium name="The Broad Institute Genome Sequencing Center for Infectious Disease"/>
            <person name="Cuomo C.A."/>
            <person name="Sanscrainte N.D."/>
            <person name="Goldberg J.M."/>
            <person name="Heiman D."/>
            <person name="Young S."/>
            <person name="Zeng Q."/>
            <person name="Becnel J.J."/>
            <person name="Birren B.W."/>
        </authorList>
    </citation>
    <scope>NUCLEOTIDE SEQUENCE [LARGE SCALE GENOMIC DNA]</scope>
    <source>
        <strain evidence="7">USNM 41457</strain>
    </source>
</reference>
<proteinExistence type="predicted"/>
<dbReference type="EMBL" id="AFBI03000098">
    <property type="protein sequence ID" value="EJW01988.1"/>
    <property type="molecule type" value="Genomic_DNA"/>
</dbReference>
<dbReference type="OMA" id="NATYSMA"/>
<evidence type="ECO:0000259" key="5">
    <source>
        <dbReference type="PROSITE" id="PS50102"/>
    </source>
</evidence>
<feature type="domain" description="RRM" evidence="5">
    <location>
        <begin position="6"/>
        <end position="86"/>
    </location>
</feature>
<comment type="caution">
    <text evidence="6">The sequence shown here is derived from an EMBL/GenBank/DDBJ whole genome shotgun (WGS) entry which is preliminary data.</text>
</comment>
<feature type="region of interest" description="Disordered" evidence="4">
    <location>
        <begin position="273"/>
        <end position="343"/>
    </location>
</feature>
<dbReference type="SMART" id="SM00360">
    <property type="entry name" value="RRM"/>
    <property type="match status" value="4"/>
</dbReference>
<keyword evidence="2 3" id="KW-0694">RNA-binding</keyword>
<dbReference type="Gene3D" id="3.30.70.330">
    <property type="match status" value="4"/>
</dbReference>
<sequence>MTLLNRTVYVGDLNPLTLDTDLHRLFSTQGTVLSIKMIHNPNLESTGSLCYAYVNYENSDCALKAVQNLNFAELHGTQIRVMLYNKQKNLKGQKIGKYNIIVKNLPVSCDNKTLYDTFSVFGDIISSKVAVDSENKPKGFGFVCYKDKMSVKKAILLAHGTNMNGNMLKVAKFLRKEDRVVEKDKIEELFTNCYIKNFGGLSEEQLKEICANYGEITSFVVPRNADNSLKGFAFCNFKDHVSAKKAIEDLHDLSIEDICEKFDIKISKRLSDAEGEENKNLNSSNKYKLSDDESSSTSENKEESKGKKTNIDDQKEDLKSENESNNEISNNNTGKSNESTNSSDLNAAFENLKITTVENFYIQRAQTRQERHEFLKEFIKKAAEENLSYKRNLYITTLPPTASEKDVLEIFSKHGTITNFKLKSDINTGLKFCYICYKTPEEALIALERGNETILDGHKLNVSFFKTKKERQEDKIAKIEPNKLVQLELEKRSIDKRNFGGELYGMVLSMANLWRDEWRKLGLDNEYAFADRITKLLMERPFNEVRNMMGLGTILSHNINEIMRDISRTSL</sequence>
<protein>
    <recommendedName>
        <fullName evidence="5">RRM domain-containing protein</fullName>
    </recommendedName>
</protein>
<dbReference type="PANTHER" id="PTHR24012">
    <property type="entry name" value="RNA BINDING PROTEIN"/>
    <property type="match status" value="1"/>
</dbReference>
<dbReference type="AlphaFoldDB" id="J8ZQK2"/>
<gene>
    <name evidence="6" type="ORF">EDEG_03560</name>
</gene>